<feature type="compositionally biased region" description="Polar residues" evidence="1">
    <location>
        <begin position="1"/>
        <end position="10"/>
    </location>
</feature>
<sequence>MSEDGSQQPRMASGSTSNSLSESTVNGPVLQVGALNGDVHVHSQPAPRAPGPEAVEILVEQRDPVGRLILLPALDDALSDPPVPAPGALTGSEDIVGWARAHGGVDFGITLLFVTVTNRSDTHLTLRAIRALILDRSEPMTGALVNRQTAGSSAVPELIVDLDRDEPDLVQVDEFTRQPVGARPYFDRTHVRLAPDESEKFIITAEIHRSCCTWQLGLIFHPDGGQEFLVQPPDRFRTTGLPMQGLAPVLTWQWHLKPPRFVPREWQLDWCRLGAAEPQPLPPLPEGVELPSWAAHPKVAPFLPALNHFLTAGTLDPEADWRLAAALEARKAIQTAARATADGSMDGVRAVRAAVQDQAHPAVLEQATVLMVLCHGLSEGRLPAPVHDGLRTYIERTPAANVLRPALASIERDA</sequence>
<reference evidence="2 3" key="1">
    <citation type="submission" date="2019-06" db="EMBL/GenBank/DDBJ databases">
        <title>Description of Kitasatospora acidophila sp. nov. isolated from pine grove soil, and reclassification of Streptomyces novaecaesareae to Kitasatospora novaeceasareae comb. nov.</title>
        <authorList>
            <person name="Kim M.J."/>
        </authorList>
    </citation>
    <scope>NUCLEOTIDE SEQUENCE [LARGE SCALE GENOMIC DNA]</scope>
    <source>
        <strain evidence="2 3">MMS16-CNU292</strain>
    </source>
</reference>
<comment type="caution">
    <text evidence="2">The sequence shown here is derived from an EMBL/GenBank/DDBJ whole genome shotgun (WGS) entry which is preliminary data.</text>
</comment>
<dbReference type="Proteomes" id="UP000319103">
    <property type="component" value="Unassembled WGS sequence"/>
</dbReference>
<keyword evidence="3" id="KW-1185">Reference proteome</keyword>
<gene>
    <name evidence="2" type="ORF">E6W39_12910</name>
</gene>
<evidence type="ECO:0000313" key="2">
    <source>
        <dbReference type="EMBL" id="TQF02997.1"/>
    </source>
</evidence>
<accession>A0A540W204</accession>
<protein>
    <submittedName>
        <fullName evidence="2">Uncharacterized protein</fullName>
    </submittedName>
</protein>
<proteinExistence type="predicted"/>
<evidence type="ECO:0000256" key="1">
    <source>
        <dbReference type="SAM" id="MobiDB-lite"/>
    </source>
</evidence>
<dbReference type="AlphaFoldDB" id="A0A540W204"/>
<dbReference type="OrthoDB" id="3359627at2"/>
<feature type="region of interest" description="Disordered" evidence="1">
    <location>
        <begin position="1"/>
        <end position="24"/>
    </location>
</feature>
<dbReference type="RefSeq" id="WP_141633680.1">
    <property type="nucleotide sequence ID" value="NZ_VIGB01000003.1"/>
</dbReference>
<organism evidence="2 3">
    <name type="scientific">Kitasatospora acidiphila</name>
    <dbReference type="NCBI Taxonomy" id="2567942"/>
    <lineage>
        <taxon>Bacteria</taxon>
        <taxon>Bacillati</taxon>
        <taxon>Actinomycetota</taxon>
        <taxon>Actinomycetes</taxon>
        <taxon>Kitasatosporales</taxon>
        <taxon>Streptomycetaceae</taxon>
        <taxon>Kitasatospora</taxon>
    </lineage>
</organism>
<dbReference type="EMBL" id="VIGB01000003">
    <property type="protein sequence ID" value="TQF02997.1"/>
    <property type="molecule type" value="Genomic_DNA"/>
</dbReference>
<name>A0A540W204_9ACTN</name>
<evidence type="ECO:0000313" key="3">
    <source>
        <dbReference type="Proteomes" id="UP000319103"/>
    </source>
</evidence>
<feature type="compositionally biased region" description="Low complexity" evidence="1">
    <location>
        <begin position="13"/>
        <end position="23"/>
    </location>
</feature>